<reference evidence="3 4" key="1">
    <citation type="journal article" date="2021" name="Sci. Rep.">
        <title>The genome of the diatom Chaetoceros tenuissimus carries an ancient integrated fragment of an extant virus.</title>
        <authorList>
            <person name="Hongo Y."/>
            <person name="Kimura K."/>
            <person name="Takaki Y."/>
            <person name="Yoshida Y."/>
            <person name="Baba S."/>
            <person name="Kobayashi G."/>
            <person name="Nagasaki K."/>
            <person name="Hano T."/>
            <person name="Tomaru Y."/>
        </authorList>
    </citation>
    <scope>NUCLEOTIDE SEQUENCE [LARGE SCALE GENOMIC DNA]</scope>
    <source>
        <strain evidence="3 4">NIES-3715</strain>
    </source>
</reference>
<dbReference type="AlphaFoldDB" id="A0AAD3H2L0"/>
<evidence type="ECO:0000256" key="1">
    <source>
        <dbReference type="SAM" id="MobiDB-lite"/>
    </source>
</evidence>
<comment type="caution">
    <text evidence="3">The sequence shown here is derived from an EMBL/GenBank/DDBJ whole genome shotgun (WGS) entry which is preliminary data.</text>
</comment>
<feature type="signal peptide" evidence="2">
    <location>
        <begin position="1"/>
        <end position="20"/>
    </location>
</feature>
<proteinExistence type="predicted"/>
<dbReference type="Proteomes" id="UP001054902">
    <property type="component" value="Unassembled WGS sequence"/>
</dbReference>
<name>A0AAD3H2L0_9STRA</name>
<feature type="chain" id="PRO_5042296910" evidence="2">
    <location>
        <begin position="21"/>
        <end position="268"/>
    </location>
</feature>
<evidence type="ECO:0000313" key="3">
    <source>
        <dbReference type="EMBL" id="GFH47793.1"/>
    </source>
</evidence>
<protein>
    <submittedName>
        <fullName evidence="3">Uncharacterized protein</fullName>
    </submittedName>
</protein>
<keyword evidence="2" id="KW-0732">Signal</keyword>
<feature type="region of interest" description="Disordered" evidence="1">
    <location>
        <begin position="172"/>
        <end position="202"/>
    </location>
</feature>
<keyword evidence="4" id="KW-1185">Reference proteome</keyword>
<evidence type="ECO:0000313" key="4">
    <source>
        <dbReference type="Proteomes" id="UP001054902"/>
    </source>
</evidence>
<sequence length="268" mass="30235">MKFSSVLLTALAAFSPVVHSQSSRSWRLWTIPSETERGWVWDVSYIQFFPSEDFTGAAFPNDGDAIHSGSLNLSNWKPENAFLPAQNQVWGGRQSNTNEFYIGMTFSSAKNVGCVKLDQYIQINIANKVWVQALNENTCLWEDIYVGLDLTLKNNVINTEVIMSPSMVPLESPSSIPSMVPSESPSSIPSSEPSWEDDEQCKKKDSENDICEELDGRCKIDCEDDENFVCVPGLCSYDRNWDKPTKSPKMRKLMDEVDVVDVEIPLLW</sequence>
<organism evidence="3 4">
    <name type="scientific">Chaetoceros tenuissimus</name>
    <dbReference type="NCBI Taxonomy" id="426638"/>
    <lineage>
        <taxon>Eukaryota</taxon>
        <taxon>Sar</taxon>
        <taxon>Stramenopiles</taxon>
        <taxon>Ochrophyta</taxon>
        <taxon>Bacillariophyta</taxon>
        <taxon>Coscinodiscophyceae</taxon>
        <taxon>Chaetocerotophycidae</taxon>
        <taxon>Chaetocerotales</taxon>
        <taxon>Chaetocerotaceae</taxon>
        <taxon>Chaetoceros</taxon>
    </lineage>
</organism>
<gene>
    <name evidence="3" type="ORF">CTEN210_04269</name>
</gene>
<accession>A0AAD3H2L0</accession>
<dbReference type="EMBL" id="BLLK01000023">
    <property type="protein sequence ID" value="GFH47793.1"/>
    <property type="molecule type" value="Genomic_DNA"/>
</dbReference>
<evidence type="ECO:0000256" key="2">
    <source>
        <dbReference type="SAM" id="SignalP"/>
    </source>
</evidence>
<feature type="compositionally biased region" description="Low complexity" evidence="1">
    <location>
        <begin position="172"/>
        <end position="193"/>
    </location>
</feature>